<evidence type="ECO:0000256" key="1">
    <source>
        <dbReference type="ARBA" id="ARBA00006018"/>
    </source>
</evidence>
<reference evidence="3 4" key="1">
    <citation type="submission" date="2020-08" db="EMBL/GenBank/DDBJ databases">
        <title>Genomic Encyclopedia of Type Strains, Phase IV (KMG-V): Genome sequencing to study the core and pangenomes of soil and plant-associated prokaryotes.</title>
        <authorList>
            <person name="Whitman W."/>
        </authorList>
    </citation>
    <scope>NUCLEOTIDE SEQUENCE [LARGE SCALE GENOMIC DNA]</scope>
    <source>
        <strain evidence="3 4">M8US30</strain>
    </source>
</reference>
<dbReference type="Pfam" id="PF01455">
    <property type="entry name" value="HupF_HypC"/>
    <property type="match status" value="1"/>
</dbReference>
<evidence type="ECO:0000313" key="4">
    <source>
        <dbReference type="Proteomes" id="UP000569092"/>
    </source>
</evidence>
<dbReference type="GO" id="GO:0051604">
    <property type="term" value="P:protein maturation"/>
    <property type="evidence" value="ECO:0007669"/>
    <property type="project" value="TreeGrafter"/>
</dbReference>
<dbReference type="FunFam" id="2.30.30.140:FF:000022">
    <property type="entry name" value="Hydrogenase assembly chaperone HybG"/>
    <property type="match status" value="1"/>
</dbReference>
<dbReference type="InterPro" id="IPR019812">
    <property type="entry name" value="Hydgase_assmbl_chp_CS"/>
</dbReference>
<protein>
    <submittedName>
        <fullName evidence="3">Hydrogenase expression/formation protein HypC</fullName>
    </submittedName>
</protein>
<evidence type="ECO:0000256" key="2">
    <source>
        <dbReference type="SAM" id="MobiDB-lite"/>
    </source>
</evidence>
<dbReference type="Proteomes" id="UP000569092">
    <property type="component" value="Unassembled WGS sequence"/>
</dbReference>
<evidence type="ECO:0000313" key="3">
    <source>
        <dbReference type="EMBL" id="MBB5342395.1"/>
    </source>
</evidence>
<feature type="region of interest" description="Disordered" evidence="2">
    <location>
        <begin position="87"/>
        <end position="106"/>
    </location>
</feature>
<organism evidence="3 4">
    <name type="scientific">Tunturiibacter lichenicola</name>
    <dbReference type="NCBI Taxonomy" id="2051959"/>
    <lineage>
        <taxon>Bacteria</taxon>
        <taxon>Pseudomonadati</taxon>
        <taxon>Acidobacteriota</taxon>
        <taxon>Terriglobia</taxon>
        <taxon>Terriglobales</taxon>
        <taxon>Acidobacteriaceae</taxon>
        <taxon>Tunturiibacter</taxon>
    </lineage>
</organism>
<name>A0A7W8N404_9BACT</name>
<dbReference type="EMBL" id="JACHDZ010000001">
    <property type="protein sequence ID" value="MBB5342395.1"/>
    <property type="molecule type" value="Genomic_DNA"/>
</dbReference>
<comment type="caution">
    <text evidence="3">The sequence shown here is derived from an EMBL/GenBank/DDBJ whole genome shotgun (WGS) entry which is preliminary data.</text>
</comment>
<dbReference type="PANTHER" id="PTHR35177">
    <property type="entry name" value="HYDROGENASE MATURATION FACTOR HYBG"/>
    <property type="match status" value="1"/>
</dbReference>
<proteinExistence type="inferred from homology"/>
<dbReference type="InterPro" id="IPR001109">
    <property type="entry name" value="Hydrogenase_HupF/HypC"/>
</dbReference>
<dbReference type="PRINTS" id="PR00445">
    <property type="entry name" value="HUPFHYPC"/>
</dbReference>
<dbReference type="GO" id="GO:1902670">
    <property type="term" value="F:carbon dioxide binding"/>
    <property type="evidence" value="ECO:0007669"/>
    <property type="project" value="TreeGrafter"/>
</dbReference>
<dbReference type="NCBIfam" id="TIGR00074">
    <property type="entry name" value="hypC_hupF"/>
    <property type="match status" value="1"/>
</dbReference>
<dbReference type="Gene3D" id="2.30.30.140">
    <property type="match status" value="1"/>
</dbReference>
<accession>A0A7W8N404</accession>
<dbReference type="PROSITE" id="PS01097">
    <property type="entry name" value="HUPF_HYPC"/>
    <property type="match status" value="1"/>
</dbReference>
<gene>
    <name evidence="3" type="ORF">HDF10_000345</name>
</gene>
<dbReference type="AlphaFoldDB" id="A0A7W8N404"/>
<dbReference type="SUPFAM" id="SSF159127">
    <property type="entry name" value="HupF/HypC-like"/>
    <property type="match status" value="1"/>
</dbReference>
<dbReference type="GO" id="GO:0005506">
    <property type="term" value="F:iron ion binding"/>
    <property type="evidence" value="ECO:0007669"/>
    <property type="project" value="TreeGrafter"/>
</dbReference>
<comment type="similarity">
    <text evidence="1">Belongs to the HupF/HypC family.</text>
</comment>
<sequence length="106" mass="11476">MCLAIPGKIVELIAGPNLVGVVEVTGVRRKVQLGLLEDDMPKIGDWVLIHVGFAMSKISERDAAEQMRLLTALGEVEQVMEEVRGYGLEDSTDRAGPVSLNGKHHA</sequence>
<dbReference type="PANTHER" id="PTHR35177:SF2">
    <property type="entry name" value="HYDROGENASE MATURATION FACTOR HYBG"/>
    <property type="match status" value="1"/>
</dbReference>